<evidence type="ECO:0000256" key="1">
    <source>
        <dbReference type="ARBA" id="ARBA00004007"/>
    </source>
</evidence>
<keyword evidence="12" id="KW-1185">Reference proteome</keyword>
<evidence type="ECO:0000256" key="2">
    <source>
        <dbReference type="ARBA" id="ARBA00004382"/>
    </source>
</evidence>
<dbReference type="AlphaFoldDB" id="A0A4R7B9D7"/>
<dbReference type="RefSeq" id="WP_133679100.1">
    <property type="nucleotide sequence ID" value="NZ_SNZP01000004.1"/>
</dbReference>
<keyword evidence="5 10" id="KW-0812">Transmembrane</keyword>
<gene>
    <name evidence="11" type="ORF">DFP86_10490</name>
</gene>
<protein>
    <recommendedName>
        <fullName evidence="4">Cytochrome c oxidase assembly protein CtaG</fullName>
    </recommendedName>
</protein>
<dbReference type="Pfam" id="PF04442">
    <property type="entry name" value="CtaG_Cox11"/>
    <property type="match status" value="1"/>
</dbReference>
<dbReference type="Gene3D" id="2.60.370.10">
    <property type="entry name" value="Ctag/Cox11"/>
    <property type="match status" value="1"/>
</dbReference>
<evidence type="ECO:0000313" key="11">
    <source>
        <dbReference type="EMBL" id="TDR80592.1"/>
    </source>
</evidence>
<dbReference type="PIRSF" id="PIRSF005413">
    <property type="entry name" value="COX11"/>
    <property type="match status" value="1"/>
</dbReference>
<evidence type="ECO:0000256" key="7">
    <source>
        <dbReference type="ARBA" id="ARBA00022989"/>
    </source>
</evidence>
<comment type="caution">
    <text evidence="11">The sequence shown here is derived from an EMBL/GenBank/DDBJ whole genome shotgun (WGS) entry which is preliminary data.</text>
</comment>
<dbReference type="SUPFAM" id="SSF110111">
    <property type="entry name" value="Ctag/Cox11"/>
    <property type="match status" value="1"/>
</dbReference>
<name>A0A4R7B9D7_9NEIS</name>
<keyword evidence="8" id="KW-0186">Copper</keyword>
<dbReference type="OrthoDB" id="9804841at2"/>
<evidence type="ECO:0000256" key="8">
    <source>
        <dbReference type="ARBA" id="ARBA00023008"/>
    </source>
</evidence>
<evidence type="ECO:0000256" key="3">
    <source>
        <dbReference type="ARBA" id="ARBA00009620"/>
    </source>
</evidence>
<dbReference type="PANTHER" id="PTHR21320:SF3">
    <property type="entry name" value="CYTOCHROME C OXIDASE ASSEMBLY PROTEIN COX11, MITOCHONDRIAL-RELATED"/>
    <property type="match status" value="1"/>
</dbReference>
<dbReference type="PANTHER" id="PTHR21320">
    <property type="entry name" value="CYTOCHROME C OXIDASE ASSEMBLY PROTEIN COX11-RELATED"/>
    <property type="match status" value="1"/>
</dbReference>
<evidence type="ECO:0000313" key="12">
    <source>
        <dbReference type="Proteomes" id="UP000295611"/>
    </source>
</evidence>
<evidence type="ECO:0000256" key="10">
    <source>
        <dbReference type="SAM" id="Phobius"/>
    </source>
</evidence>
<dbReference type="InterPro" id="IPR007533">
    <property type="entry name" value="Cyt_c_oxidase_assmbl_CtaG"/>
</dbReference>
<comment type="similarity">
    <text evidence="3">Belongs to the COX11/CtaG family.</text>
</comment>
<comment type="subcellular location">
    <subcellularLocation>
        <location evidence="2">Cell inner membrane</location>
        <topology evidence="2">Single-pass type II membrane protein</topology>
        <orientation evidence="2">Periplasmic side</orientation>
    </subcellularLocation>
</comment>
<evidence type="ECO:0000256" key="6">
    <source>
        <dbReference type="ARBA" id="ARBA00022968"/>
    </source>
</evidence>
<dbReference type="InterPro" id="IPR023471">
    <property type="entry name" value="CtaG/Cox11_dom_sf"/>
</dbReference>
<sequence length="172" mass="18847">MDAAQRIANRRLSIKLTLVALAMFGFAWALIPLYRVVCELTGISDMKRDAGLAAEAVLPVSMRFDATVQPGLPWQIVPMTGSLAVRPGQFVTVMYAITNASRRQVVGQAVPRYLPAAAAGYIKKIDCFCFRRQTFAPGETRRLPVVFVIDRSIPPEIRSITLAYSLFDVGGG</sequence>
<accession>A0A4R7B9D7</accession>
<dbReference type="EMBL" id="SNZP01000004">
    <property type="protein sequence ID" value="TDR80592.1"/>
    <property type="molecule type" value="Genomic_DNA"/>
</dbReference>
<evidence type="ECO:0000256" key="4">
    <source>
        <dbReference type="ARBA" id="ARBA00015384"/>
    </source>
</evidence>
<keyword evidence="7 10" id="KW-1133">Transmembrane helix</keyword>
<organism evidence="11 12">
    <name type="scientific">Paludibacterium purpuratum</name>
    <dbReference type="NCBI Taxonomy" id="1144873"/>
    <lineage>
        <taxon>Bacteria</taxon>
        <taxon>Pseudomonadati</taxon>
        <taxon>Pseudomonadota</taxon>
        <taxon>Betaproteobacteria</taxon>
        <taxon>Neisseriales</taxon>
        <taxon>Chromobacteriaceae</taxon>
        <taxon>Paludibacterium</taxon>
    </lineage>
</organism>
<dbReference type="GO" id="GO:0005886">
    <property type="term" value="C:plasma membrane"/>
    <property type="evidence" value="ECO:0007669"/>
    <property type="project" value="UniProtKB-SubCell"/>
</dbReference>
<keyword evidence="6" id="KW-0735">Signal-anchor</keyword>
<proteinExistence type="inferred from homology"/>
<feature type="transmembrane region" description="Helical" evidence="10">
    <location>
        <begin position="12"/>
        <end position="34"/>
    </location>
</feature>
<comment type="function">
    <text evidence="1">Exerts its effect at some terminal stage of cytochrome c oxidase synthesis, probably by being involved in the insertion of the copper B into subunit I.</text>
</comment>
<dbReference type="NCBIfam" id="NF003465">
    <property type="entry name" value="PRK05089.1"/>
    <property type="match status" value="1"/>
</dbReference>
<dbReference type="GO" id="GO:0005507">
    <property type="term" value="F:copper ion binding"/>
    <property type="evidence" value="ECO:0007669"/>
    <property type="project" value="InterPro"/>
</dbReference>
<keyword evidence="9 10" id="KW-0472">Membrane</keyword>
<reference evidence="11 12" key="1">
    <citation type="submission" date="2019-03" db="EMBL/GenBank/DDBJ databases">
        <title>Genomic Encyclopedia of Type Strains, Phase III (KMG-III): the genomes of soil and plant-associated and newly described type strains.</title>
        <authorList>
            <person name="Whitman W."/>
        </authorList>
    </citation>
    <scope>NUCLEOTIDE SEQUENCE [LARGE SCALE GENOMIC DNA]</scope>
    <source>
        <strain evidence="11 12">CECT 8976</strain>
    </source>
</reference>
<evidence type="ECO:0000256" key="5">
    <source>
        <dbReference type="ARBA" id="ARBA00022692"/>
    </source>
</evidence>
<dbReference type="Proteomes" id="UP000295611">
    <property type="component" value="Unassembled WGS sequence"/>
</dbReference>
<evidence type="ECO:0000256" key="9">
    <source>
        <dbReference type="ARBA" id="ARBA00023136"/>
    </source>
</evidence>